<dbReference type="RefSeq" id="WP_015853836.1">
    <property type="nucleotide sequence ID" value="NC_012880.1"/>
</dbReference>
<keyword evidence="3 6" id="KW-0808">Transferase</keyword>
<keyword evidence="6" id="KW-0812">Transmembrane</keyword>
<comment type="function">
    <text evidence="6">Catalyzes the transfer of an acyl chain from an acyl-[acyl-carrier-protein] (ACP) to a Kdo(2)-(acyl)-lipid IV(A) to form a Kdo(2)-lipid A.</text>
</comment>
<dbReference type="AlphaFoldDB" id="C6C733"/>
<dbReference type="InterPro" id="IPR011921">
    <property type="entry name" value="Lipid_A_MsbB"/>
</dbReference>
<dbReference type="Pfam" id="PF03279">
    <property type="entry name" value="Lip_A_acyltrans"/>
    <property type="match status" value="1"/>
</dbReference>
<keyword evidence="5 6" id="KW-0012">Acyltransferase</keyword>
<dbReference type="GO" id="GO:0005886">
    <property type="term" value="C:plasma membrane"/>
    <property type="evidence" value="ECO:0007669"/>
    <property type="project" value="UniProtKB-SubCell"/>
</dbReference>
<comment type="catalytic activity">
    <reaction evidence="6">
        <text>an alpha-Kdo-(2-&gt;4)-alpha-Kdo-(2-&gt;6)-(acyl)-lipid IVA + a fatty acyl-[ACP] = an alpha-Kdo-(2-&gt;4)-alpha-Kdo-(2-&gt;6)-lipid A + holo-[ACP]</text>
        <dbReference type="Rhea" id="RHEA:69400"/>
        <dbReference type="Rhea" id="RHEA-COMP:9685"/>
        <dbReference type="Rhea" id="RHEA-COMP:14125"/>
        <dbReference type="ChEBI" id="CHEBI:64479"/>
        <dbReference type="ChEBI" id="CHEBI:138651"/>
        <dbReference type="ChEBI" id="CHEBI:176430"/>
        <dbReference type="ChEBI" id="CHEBI:176431"/>
        <dbReference type="EC" id="2.3.1.243"/>
    </reaction>
</comment>
<dbReference type="UniPathway" id="UPA00030"/>
<dbReference type="PANTHER" id="PTHR30606:SF4">
    <property type="entry name" value="LIPID A BIOSYNTHESIS MYRISTOYLTRANSFERASE"/>
    <property type="match status" value="1"/>
</dbReference>
<dbReference type="HAMAP" id="MF_01944">
    <property type="entry name" value="Lipid_A_LpxM"/>
    <property type="match status" value="1"/>
</dbReference>
<protein>
    <recommendedName>
        <fullName evidence="6">Lipid A biosynthesis acyltransferase</fullName>
        <ecNumber evidence="6">2.3.1.243</ecNumber>
    </recommendedName>
    <alternativeName>
        <fullName evidence="6">Kdo(2)-lauroyl-lipid IV(A) acyltransferase</fullName>
    </alternativeName>
</protein>
<dbReference type="Proteomes" id="UP000002734">
    <property type="component" value="Chromosome"/>
</dbReference>
<proteinExistence type="inferred from homology"/>
<dbReference type="NCBIfam" id="TIGR02208">
    <property type="entry name" value="lipid_A_msbB"/>
    <property type="match status" value="1"/>
</dbReference>
<dbReference type="eggNOG" id="COG1560">
    <property type="taxonomic scope" value="Bacteria"/>
</dbReference>
<evidence type="ECO:0000256" key="5">
    <source>
        <dbReference type="ARBA" id="ARBA00023315"/>
    </source>
</evidence>
<dbReference type="NCBIfam" id="NF006507">
    <property type="entry name" value="PRK08943.1"/>
    <property type="match status" value="1"/>
</dbReference>
<dbReference type="GO" id="GO:0009103">
    <property type="term" value="P:lipopolysaccharide biosynthetic process"/>
    <property type="evidence" value="ECO:0007669"/>
    <property type="project" value="UniProtKB-UniRule"/>
</dbReference>
<keyword evidence="1 6" id="KW-1003">Cell membrane</keyword>
<dbReference type="UniPathway" id="UPA00360">
    <property type="reaction ID" value="UER00486"/>
</dbReference>
<evidence type="ECO:0000256" key="6">
    <source>
        <dbReference type="HAMAP-Rule" id="MF_01944"/>
    </source>
</evidence>
<keyword evidence="6" id="KW-1133">Transmembrane helix</keyword>
<evidence type="ECO:0000313" key="7">
    <source>
        <dbReference type="EMBL" id="ACS85927.1"/>
    </source>
</evidence>
<sequence>MEQEKKERKSNAEFIPSFKPAFLHPRYWGVWLGAGVMAAVACVPPRWRDPVLGALGRLVGRLSGGARRRARINLLLCMPDLSEAQRERIIDDMFATATQSMVLMVELAILPGRLAGERVRWHGMEMIEQLREQQRNIIFLVPHGWAIDIPAMLMSQRGHQIAAMMHNQKNALVDYLWNKLRLRFGGRLHTRNDGIKPFVGSVRDGFLGYYLPDEDHGAEHSEFVDFFATYKATLPAIGRLMKVCRAEIVPLFPVYDSKTSRLDILVRPAMRDLAGAEDSYIARRMNEEVEALVGPNPEQYTWILKLLKTRQPGETEPYLRNDLYPR</sequence>
<dbReference type="GO" id="GO:0036104">
    <property type="term" value="P:Kdo2-lipid A biosynthetic process"/>
    <property type="evidence" value="ECO:0007669"/>
    <property type="project" value="UniProtKB-UniRule"/>
</dbReference>
<evidence type="ECO:0000256" key="2">
    <source>
        <dbReference type="ARBA" id="ARBA00022519"/>
    </source>
</evidence>
<dbReference type="InterPro" id="IPR004960">
    <property type="entry name" value="LipA_acyltrans"/>
</dbReference>
<evidence type="ECO:0000256" key="3">
    <source>
        <dbReference type="ARBA" id="ARBA00022679"/>
    </source>
</evidence>
<dbReference type="PIRSF" id="PIRSF026649">
    <property type="entry name" value="MsbB"/>
    <property type="match status" value="1"/>
</dbReference>
<keyword evidence="8" id="KW-1185">Reference proteome</keyword>
<dbReference type="STRING" id="579405.Dd703_2140"/>
<comment type="pathway">
    <text evidence="6">Glycolipid biosynthesis; KDO(2)-lipid A biosynthesis; KDO(2)-lipid A from CMP-3-deoxy-D-manno-octulosonate and lipid IV(A): step 4/4.</text>
</comment>
<comment type="subcellular location">
    <subcellularLocation>
        <location evidence="6">Cell inner membrane</location>
        <topology evidence="6">Single-pass membrane protein</topology>
    </subcellularLocation>
</comment>
<dbReference type="GO" id="GO:0009276">
    <property type="term" value="C:Gram-negative-bacterium-type cell wall"/>
    <property type="evidence" value="ECO:0007669"/>
    <property type="project" value="InterPro"/>
</dbReference>
<keyword evidence="6" id="KW-0448">Lipopolysaccharide biosynthesis</keyword>
<evidence type="ECO:0000313" key="8">
    <source>
        <dbReference type="Proteomes" id="UP000002734"/>
    </source>
</evidence>
<accession>C6C733</accession>
<dbReference type="HOGENOM" id="CLU_049421_1_0_6"/>
<keyword evidence="4 6" id="KW-0472">Membrane</keyword>
<reference evidence="7" key="1">
    <citation type="submission" date="2009-06" db="EMBL/GenBank/DDBJ databases">
        <title>Complete sequence of Dickeya dadantii Ech703.</title>
        <authorList>
            <consortium name="US DOE Joint Genome Institute"/>
            <person name="Lucas S."/>
            <person name="Copeland A."/>
            <person name="Lapidus A."/>
            <person name="Glavina del Rio T."/>
            <person name="Dalin E."/>
            <person name="Tice H."/>
            <person name="Bruce D."/>
            <person name="Goodwin L."/>
            <person name="Pitluck S."/>
            <person name="Chertkov O."/>
            <person name="Brettin T."/>
            <person name="Detter J.C."/>
            <person name="Han C."/>
            <person name="Larimer F."/>
            <person name="Land M."/>
            <person name="Hauser L."/>
            <person name="Kyrpides N."/>
            <person name="Mikhailova N."/>
            <person name="Balakrishnan V."/>
            <person name="Glasner J."/>
            <person name="Perna N.T."/>
        </authorList>
    </citation>
    <scope>NUCLEOTIDE SEQUENCE [LARGE SCALE GENOMIC DNA]</scope>
    <source>
        <strain evidence="7">Ech703</strain>
    </source>
</reference>
<dbReference type="KEGG" id="dda:Dd703_2140"/>
<dbReference type="PANTHER" id="PTHR30606">
    <property type="entry name" value="LIPID A BIOSYNTHESIS LAUROYL ACYLTRANSFERASE"/>
    <property type="match status" value="1"/>
</dbReference>
<name>C6C733_MUSP7</name>
<gene>
    <name evidence="6" type="primary">lpxM</name>
    <name evidence="7" type="ordered locus">Dd703_2140</name>
</gene>
<dbReference type="GO" id="GO:0016747">
    <property type="term" value="F:acyltransferase activity, transferring groups other than amino-acyl groups"/>
    <property type="evidence" value="ECO:0007669"/>
    <property type="project" value="InterPro"/>
</dbReference>
<keyword evidence="2 6" id="KW-0997">Cell inner membrane</keyword>
<evidence type="ECO:0000256" key="4">
    <source>
        <dbReference type="ARBA" id="ARBA00023136"/>
    </source>
</evidence>
<dbReference type="CDD" id="cd07984">
    <property type="entry name" value="LPLAT_LABLAT-like"/>
    <property type="match status" value="1"/>
</dbReference>
<dbReference type="EMBL" id="CP001654">
    <property type="protein sequence ID" value="ACS85927.1"/>
    <property type="molecule type" value="Genomic_DNA"/>
</dbReference>
<dbReference type="EC" id="2.3.1.243" evidence="6"/>
<feature type="short sequence motif" description="HXXXXD motif" evidence="6">
    <location>
        <begin position="143"/>
        <end position="148"/>
    </location>
</feature>
<evidence type="ECO:0000256" key="1">
    <source>
        <dbReference type="ARBA" id="ARBA00022475"/>
    </source>
</evidence>
<comment type="pathway">
    <text evidence="6">Bacterial outer membrane biogenesis; lipopolysaccharide biosynthesis.</text>
</comment>
<organism evidence="7 8">
    <name type="scientific">Musicola paradisiaca (strain Ech703)</name>
    <name type="common">Dickeya paradisiaca</name>
    <name type="synonym">Dickeya dadantii</name>
    <dbReference type="NCBI Taxonomy" id="579405"/>
    <lineage>
        <taxon>Bacteria</taxon>
        <taxon>Pseudomonadati</taxon>
        <taxon>Pseudomonadota</taxon>
        <taxon>Gammaproteobacteria</taxon>
        <taxon>Enterobacterales</taxon>
        <taxon>Pectobacteriaceae</taxon>
        <taxon>Musicola</taxon>
    </lineage>
</organism>
<comment type="similarity">
    <text evidence="6">Belongs to the LpxL/LpxM/LpxP family. LpxM subfamily.</text>
</comment>